<reference evidence="2" key="3">
    <citation type="submission" date="2015-04" db="UniProtKB">
        <authorList>
            <consortium name="EnsemblPlants"/>
        </authorList>
    </citation>
    <scope>IDENTIFICATION</scope>
    <source>
        <strain evidence="2">cv. Jemalong A17</strain>
    </source>
</reference>
<dbReference type="HOGENOM" id="CLU_012390_2_6_1"/>
<accession>G7JHL5</accession>
<reference evidence="1 3" key="1">
    <citation type="journal article" date="2011" name="Nature">
        <title>The Medicago genome provides insight into the evolution of rhizobial symbioses.</title>
        <authorList>
            <person name="Young N.D."/>
            <person name="Debelle F."/>
            <person name="Oldroyd G.E."/>
            <person name="Geurts R."/>
            <person name="Cannon S.B."/>
            <person name="Udvardi M.K."/>
            <person name="Benedito V.A."/>
            <person name="Mayer K.F."/>
            <person name="Gouzy J."/>
            <person name="Schoof H."/>
            <person name="Van de Peer Y."/>
            <person name="Proost S."/>
            <person name="Cook D.R."/>
            <person name="Meyers B.C."/>
            <person name="Spannagl M."/>
            <person name="Cheung F."/>
            <person name="De Mita S."/>
            <person name="Krishnakumar V."/>
            <person name="Gundlach H."/>
            <person name="Zhou S."/>
            <person name="Mudge J."/>
            <person name="Bharti A.K."/>
            <person name="Murray J.D."/>
            <person name="Naoumkina M.A."/>
            <person name="Rosen B."/>
            <person name="Silverstein K.A."/>
            <person name="Tang H."/>
            <person name="Rombauts S."/>
            <person name="Zhao P.X."/>
            <person name="Zhou P."/>
            <person name="Barbe V."/>
            <person name="Bardou P."/>
            <person name="Bechner M."/>
            <person name="Bellec A."/>
            <person name="Berger A."/>
            <person name="Berges H."/>
            <person name="Bidwell S."/>
            <person name="Bisseling T."/>
            <person name="Choisne N."/>
            <person name="Couloux A."/>
            <person name="Denny R."/>
            <person name="Deshpande S."/>
            <person name="Dai X."/>
            <person name="Doyle J.J."/>
            <person name="Dudez A.M."/>
            <person name="Farmer A.D."/>
            <person name="Fouteau S."/>
            <person name="Franken C."/>
            <person name="Gibelin C."/>
            <person name="Gish J."/>
            <person name="Goldstein S."/>
            <person name="Gonzalez A.J."/>
            <person name="Green P.J."/>
            <person name="Hallab A."/>
            <person name="Hartog M."/>
            <person name="Hua A."/>
            <person name="Humphray S.J."/>
            <person name="Jeong D.H."/>
            <person name="Jing Y."/>
            <person name="Jocker A."/>
            <person name="Kenton S.M."/>
            <person name="Kim D.J."/>
            <person name="Klee K."/>
            <person name="Lai H."/>
            <person name="Lang C."/>
            <person name="Lin S."/>
            <person name="Macmil S.L."/>
            <person name="Magdelenat G."/>
            <person name="Matthews L."/>
            <person name="McCorrison J."/>
            <person name="Monaghan E.L."/>
            <person name="Mun J.H."/>
            <person name="Najar F.Z."/>
            <person name="Nicholson C."/>
            <person name="Noirot C."/>
            <person name="O'Bleness M."/>
            <person name="Paule C.R."/>
            <person name="Poulain J."/>
            <person name="Prion F."/>
            <person name="Qin B."/>
            <person name="Qu C."/>
            <person name="Retzel E.F."/>
            <person name="Riddle C."/>
            <person name="Sallet E."/>
            <person name="Samain S."/>
            <person name="Samson N."/>
            <person name="Sanders I."/>
            <person name="Saurat O."/>
            <person name="Scarpelli C."/>
            <person name="Schiex T."/>
            <person name="Segurens B."/>
            <person name="Severin A.J."/>
            <person name="Sherrier D.J."/>
            <person name="Shi R."/>
            <person name="Sims S."/>
            <person name="Singer S.R."/>
            <person name="Sinharoy S."/>
            <person name="Sterck L."/>
            <person name="Viollet A."/>
            <person name="Wang B.B."/>
            <person name="Wang K."/>
            <person name="Wang M."/>
            <person name="Wang X."/>
            <person name="Warfsmann J."/>
            <person name="Weissenbach J."/>
            <person name="White D.D."/>
            <person name="White J.D."/>
            <person name="Wiley G.B."/>
            <person name="Wincker P."/>
            <person name="Xing Y."/>
            <person name="Yang L."/>
            <person name="Yao Z."/>
            <person name="Ying F."/>
            <person name="Zhai J."/>
            <person name="Zhou L."/>
            <person name="Zuber A."/>
            <person name="Denarie J."/>
            <person name="Dixon R.A."/>
            <person name="May G.D."/>
            <person name="Schwartz D.C."/>
            <person name="Rogers J."/>
            <person name="Quetier F."/>
            <person name="Town C.D."/>
            <person name="Roe B.A."/>
        </authorList>
    </citation>
    <scope>NUCLEOTIDE SEQUENCE [LARGE SCALE GENOMIC DNA]</scope>
    <source>
        <strain evidence="1">A17</strain>
        <strain evidence="2 3">cv. Jemalong A17</strain>
    </source>
</reference>
<dbReference type="Proteomes" id="UP000002051">
    <property type="component" value="Chromosome 4"/>
</dbReference>
<organism evidence="1 3">
    <name type="scientific">Medicago truncatula</name>
    <name type="common">Barrel medic</name>
    <name type="synonym">Medicago tribuloides</name>
    <dbReference type="NCBI Taxonomy" id="3880"/>
    <lineage>
        <taxon>Eukaryota</taxon>
        <taxon>Viridiplantae</taxon>
        <taxon>Streptophyta</taxon>
        <taxon>Embryophyta</taxon>
        <taxon>Tracheophyta</taxon>
        <taxon>Spermatophyta</taxon>
        <taxon>Magnoliopsida</taxon>
        <taxon>eudicotyledons</taxon>
        <taxon>Gunneridae</taxon>
        <taxon>Pentapetalae</taxon>
        <taxon>rosids</taxon>
        <taxon>fabids</taxon>
        <taxon>Fabales</taxon>
        <taxon>Fabaceae</taxon>
        <taxon>Papilionoideae</taxon>
        <taxon>50 kb inversion clade</taxon>
        <taxon>NPAAA clade</taxon>
        <taxon>Hologalegina</taxon>
        <taxon>IRL clade</taxon>
        <taxon>Trifolieae</taxon>
        <taxon>Medicago</taxon>
    </lineage>
</organism>
<protein>
    <submittedName>
        <fullName evidence="1 2">Uncharacterized protein</fullName>
    </submittedName>
</protein>
<reference evidence="1 3" key="2">
    <citation type="journal article" date="2014" name="BMC Genomics">
        <title>An improved genome release (version Mt4.0) for the model legume Medicago truncatula.</title>
        <authorList>
            <person name="Tang H."/>
            <person name="Krishnakumar V."/>
            <person name="Bidwell S."/>
            <person name="Rosen B."/>
            <person name="Chan A."/>
            <person name="Zhou S."/>
            <person name="Gentzbittel L."/>
            <person name="Childs K.L."/>
            <person name="Yandell M."/>
            <person name="Gundlach H."/>
            <person name="Mayer K.F."/>
            <person name="Schwartz D.C."/>
            <person name="Town C.D."/>
        </authorList>
    </citation>
    <scope>GENOME REANNOTATION</scope>
    <source>
        <strain evidence="2 3">cv. Jemalong A17</strain>
    </source>
</reference>
<dbReference type="AlphaFoldDB" id="G7JHL5"/>
<evidence type="ECO:0000313" key="3">
    <source>
        <dbReference type="Proteomes" id="UP000002051"/>
    </source>
</evidence>
<gene>
    <name evidence="1" type="ordered locus">MTR_4g083410</name>
</gene>
<dbReference type="EnsemblPlants" id="AES90032">
    <property type="protein sequence ID" value="AES90032"/>
    <property type="gene ID" value="MTR_4g083410"/>
</dbReference>
<evidence type="ECO:0000313" key="2">
    <source>
        <dbReference type="EnsemblPlants" id="AES90032"/>
    </source>
</evidence>
<accession>A0A0C3X1B0</accession>
<sequence>MRQEEANQLLKEIRPFQSEQDTYAQHWTNYDQSETSGSSTLEPFSTKVLPTFVNHVRARSVMCDSNVHHEWQADLVKHIWAKFKMFLDEIDCL</sequence>
<dbReference type="EMBL" id="CM001220">
    <property type="protein sequence ID" value="AES90032.2"/>
    <property type="molecule type" value="Genomic_DNA"/>
</dbReference>
<keyword evidence="3" id="KW-1185">Reference proteome</keyword>
<name>G7JHL5_MEDTR</name>
<evidence type="ECO:0000313" key="1">
    <source>
        <dbReference type="EMBL" id="AES90032.2"/>
    </source>
</evidence>
<proteinExistence type="predicted"/>